<name>A0A3Q9K7E8_9ACTN</name>
<evidence type="ECO:0000313" key="1">
    <source>
        <dbReference type="EMBL" id="AZS70572.1"/>
    </source>
</evidence>
<sequence length="87" mass="9003">MPPFRLIRAGGLLPRSKERDLPHQHAAGGRWDRLVEWTALTVSRDSAGPLWVISASFGVVSTAEGLAGVLAEVVGDACAAGEPGPGS</sequence>
<dbReference type="Proteomes" id="UP000275579">
    <property type="component" value="Chromosome"/>
</dbReference>
<reference evidence="1 2" key="1">
    <citation type="submission" date="2018-04" db="EMBL/GenBank/DDBJ databases">
        <title>Complete genome sequences of Streptomyces lydicus strain WYEC and characterization of antagonistic properties of biological control agents.</title>
        <authorList>
            <person name="Mariita R.M."/>
            <person name="Sello J.K."/>
        </authorList>
    </citation>
    <scope>NUCLEOTIDE SEQUENCE [LARGE SCALE GENOMIC DNA]</scope>
    <source>
        <strain evidence="1 2">WYEC 108</strain>
    </source>
</reference>
<dbReference type="AlphaFoldDB" id="A0A3Q9K7E8"/>
<dbReference type="EMBL" id="CP029042">
    <property type="protein sequence ID" value="AZS70572.1"/>
    <property type="molecule type" value="Genomic_DNA"/>
</dbReference>
<organism evidence="1 2">
    <name type="scientific">Streptomyces lydicus</name>
    <dbReference type="NCBI Taxonomy" id="47763"/>
    <lineage>
        <taxon>Bacteria</taxon>
        <taxon>Bacillati</taxon>
        <taxon>Actinomycetota</taxon>
        <taxon>Actinomycetes</taxon>
        <taxon>Kitasatosporales</taxon>
        <taxon>Streptomycetaceae</taxon>
        <taxon>Streptomyces</taxon>
    </lineage>
</organism>
<protein>
    <submittedName>
        <fullName evidence="1">Uncharacterized protein</fullName>
    </submittedName>
</protein>
<proteinExistence type="predicted"/>
<gene>
    <name evidence="1" type="ORF">DDE74_06105</name>
</gene>
<accession>A0A3Q9K7E8</accession>
<evidence type="ECO:0000313" key="2">
    <source>
        <dbReference type="Proteomes" id="UP000275579"/>
    </source>
</evidence>